<evidence type="ECO:0000313" key="2">
    <source>
        <dbReference type="EMBL" id="STD02750.1"/>
    </source>
</evidence>
<reference evidence="4" key="3">
    <citation type="submission" date="2018-11" db="EMBL/GenBank/DDBJ databases">
        <title>Proposal to divide the Flavobacteriaceae and reorganize its genera based on Amino Acid Identity values calculated from whole genome sequences.</title>
        <authorList>
            <person name="Nicholson A.C."/>
            <person name="Gulvik C.A."/>
            <person name="Whitney A.M."/>
            <person name="Humrighouse B.W."/>
            <person name="Bell M."/>
            <person name="Holmes B."/>
            <person name="Steigerwalt A.G."/>
            <person name="Villarma A."/>
            <person name="Sheth M."/>
            <person name="Batra D."/>
            <person name="Pryor J."/>
            <person name="Bernardet J.-F."/>
            <person name="Hugo C."/>
            <person name="Kampfer P."/>
            <person name="Newman J."/>
            <person name="McQuiston J.R."/>
        </authorList>
    </citation>
    <scope>NUCLEOTIDE SEQUENCE [LARGE SCALE GENOMIC DNA]</scope>
    <source>
        <strain evidence="4">G0188</strain>
    </source>
</reference>
<evidence type="ECO:0000313" key="3">
    <source>
        <dbReference type="Proteomes" id="UP000255224"/>
    </source>
</evidence>
<proteinExistence type="predicted"/>
<dbReference type="EMBL" id="UFVQ01000003">
    <property type="protein sequence ID" value="STD02750.1"/>
    <property type="molecule type" value="Genomic_DNA"/>
</dbReference>
<protein>
    <submittedName>
        <fullName evidence="2">Uncharacterized protein</fullName>
    </submittedName>
</protein>
<reference evidence="2 3" key="1">
    <citation type="submission" date="2018-06" db="EMBL/GenBank/DDBJ databases">
        <authorList>
            <consortium name="Pathogen Informatics"/>
            <person name="Doyle S."/>
        </authorList>
    </citation>
    <scope>NUCLEOTIDE SEQUENCE [LARGE SCALE GENOMIC DNA]</scope>
    <source>
        <strain evidence="2 3">NCTC13533</strain>
    </source>
</reference>
<accession>A0A3G6NHG2</accession>
<evidence type="ECO:0000313" key="4">
    <source>
        <dbReference type="Proteomes" id="UP000273270"/>
    </source>
</evidence>
<name>A0A376E5E0_CHRCU</name>
<organism evidence="2 3">
    <name type="scientific">Chryseobacterium carnipullorum</name>
    <dbReference type="NCBI Taxonomy" id="1124835"/>
    <lineage>
        <taxon>Bacteria</taxon>
        <taxon>Pseudomonadati</taxon>
        <taxon>Bacteroidota</taxon>
        <taxon>Flavobacteriia</taxon>
        <taxon>Flavobacteriales</taxon>
        <taxon>Weeksellaceae</taxon>
        <taxon>Chryseobacterium group</taxon>
        <taxon>Chryseobacterium</taxon>
    </lineage>
</organism>
<evidence type="ECO:0000313" key="1">
    <source>
        <dbReference type="EMBL" id="AZA50876.1"/>
    </source>
</evidence>
<sequence length="285" mass="33846">MTTQYVNILEKYKLLFVNRPFTFPGDKTVNKKIAIHRIENDFLGYFLNSFPDEEAIDEIITQIDCIISEGFYDPGSCEEIYLHFLTMRYTDTSVVFEDTDINRSYLQEIHFSEFTEILLLWKNFIHSPPFDRTILDDRTEFCYHLKEYESEQEIALSLVKTFSEIDFTLIRGENIGEYRKEFSAGYTKGKSDEFYITCLYDKNGMMIYEKEENYFKGGSEVVVRKYYFDEQISYHFELLYNEKGEFSAIENRNPEIPYIYASEMDLLCPGFLAKNPYYKNSDIIP</sequence>
<dbReference type="STRING" id="297244.SAMN05421639_102208"/>
<dbReference type="KEGG" id="ccau:EG346_23065"/>
<dbReference type="RefSeq" id="WP_123881961.1">
    <property type="nucleotide sequence ID" value="NZ_CP033920.1"/>
</dbReference>
<accession>A0A376E5E0</accession>
<dbReference type="Proteomes" id="UP000255224">
    <property type="component" value="Unassembled WGS sequence"/>
</dbReference>
<dbReference type="AlphaFoldDB" id="A0A376E5E0"/>
<keyword evidence="4" id="KW-1185">Reference proteome</keyword>
<dbReference type="Proteomes" id="UP000273270">
    <property type="component" value="Chromosome"/>
</dbReference>
<dbReference type="OrthoDB" id="1241595at2"/>
<gene>
    <name evidence="1" type="ORF">EG346_23065</name>
    <name evidence="2" type="ORF">NCTC13533_03348</name>
</gene>
<dbReference type="EMBL" id="CP033920">
    <property type="protein sequence ID" value="AZA50876.1"/>
    <property type="molecule type" value="Genomic_DNA"/>
</dbReference>
<reference evidence="1" key="2">
    <citation type="submission" date="2018-11" db="EMBL/GenBank/DDBJ databases">
        <title>Proposal to divide the Flavobacteriaceae and reorganize its genera based on Amino Acid Identity values calculated from whole genome sequences.</title>
        <authorList>
            <person name="Nicholson A.C."/>
            <person name="Gulvik C.A."/>
            <person name="Whitney A.M."/>
            <person name="Humrighouse B.W."/>
            <person name="Bell M."/>
            <person name="Holmes B."/>
            <person name="Steigerwalt A."/>
            <person name="Villarma A."/>
            <person name="Sheth M."/>
            <person name="Batra D."/>
            <person name="Pryor J."/>
            <person name="Bernardet J.-F."/>
            <person name="Hugo C."/>
            <person name="Kampfer P."/>
            <person name="Newman J."/>
            <person name="Mcquiston J.R."/>
        </authorList>
    </citation>
    <scope>NUCLEOTIDE SEQUENCE [LARGE SCALE GENOMIC DNA]</scope>
    <source>
        <strain evidence="1">G0188</strain>
    </source>
</reference>